<organism evidence="3 4">
    <name type="scientific">Natronoarchaeum mannanilyticum</name>
    <dbReference type="NCBI Taxonomy" id="926360"/>
    <lineage>
        <taxon>Archaea</taxon>
        <taxon>Methanobacteriati</taxon>
        <taxon>Methanobacteriota</taxon>
        <taxon>Stenosarchaea group</taxon>
        <taxon>Halobacteria</taxon>
        <taxon>Halobacteriales</taxon>
        <taxon>Natronoarchaeaceae</taxon>
    </lineage>
</organism>
<evidence type="ECO:0000259" key="2">
    <source>
        <dbReference type="Pfam" id="PF00582"/>
    </source>
</evidence>
<dbReference type="RefSeq" id="WP_343775546.1">
    <property type="nucleotide sequence ID" value="NZ_BAAADV010000008.1"/>
</dbReference>
<dbReference type="EMBL" id="BAAADV010000008">
    <property type="protein sequence ID" value="GAA0681857.1"/>
    <property type="molecule type" value="Genomic_DNA"/>
</dbReference>
<dbReference type="CDD" id="cd00293">
    <property type="entry name" value="USP-like"/>
    <property type="match status" value="1"/>
</dbReference>
<dbReference type="PANTHER" id="PTHR46268">
    <property type="entry name" value="STRESS RESPONSE PROTEIN NHAX"/>
    <property type="match status" value="1"/>
</dbReference>
<proteinExistence type="inferred from homology"/>
<dbReference type="InterPro" id="IPR014729">
    <property type="entry name" value="Rossmann-like_a/b/a_fold"/>
</dbReference>
<evidence type="ECO:0000313" key="4">
    <source>
        <dbReference type="Proteomes" id="UP001500420"/>
    </source>
</evidence>
<reference evidence="3 4" key="1">
    <citation type="journal article" date="2019" name="Int. J. Syst. Evol. Microbiol.">
        <title>The Global Catalogue of Microorganisms (GCM) 10K type strain sequencing project: providing services to taxonomists for standard genome sequencing and annotation.</title>
        <authorList>
            <consortium name="The Broad Institute Genomics Platform"/>
            <consortium name="The Broad Institute Genome Sequencing Center for Infectious Disease"/>
            <person name="Wu L."/>
            <person name="Ma J."/>
        </authorList>
    </citation>
    <scope>NUCLEOTIDE SEQUENCE [LARGE SCALE GENOMIC DNA]</scope>
    <source>
        <strain evidence="3 4">JCM 16328</strain>
    </source>
</reference>
<dbReference type="Pfam" id="PF00582">
    <property type="entry name" value="Usp"/>
    <property type="match status" value="1"/>
</dbReference>
<dbReference type="Gene3D" id="3.40.50.620">
    <property type="entry name" value="HUPs"/>
    <property type="match status" value="1"/>
</dbReference>
<gene>
    <name evidence="3" type="ORF">GCM10009020_33710</name>
</gene>
<dbReference type="InterPro" id="IPR006016">
    <property type="entry name" value="UspA"/>
</dbReference>
<dbReference type="Proteomes" id="UP001500420">
    <property type="component" value="Unassembled WGS sequence"/>
</dbReference>
<comment type="similarity">
    <text evidence="1">Belongs to the universal stress protein A family.</text>
</comment>
<comment type="caution">
    <text evidence="3">The sequence shown here is derived from an EMBL/GenBank/DDBJ whole genome shotgun (WGS) entry which is preliminary data.</text>
</comment>
<accession>A0AAV3TER8</accession>
<feature type="domain" description="UspA" evidence="2">
    <location>
        <begin position="4"/>
        <end position="167"/>
    </location>
</feature>
<name>A0AAV3TER8_9EURY</name>
<dbReference type="SUPFAM" id="SSF52402">
    <property type="entry name" value="Adenine nucleotide alpha hydrolases-like"/>
    <property type="match status" value="1"/>
</dbReference>
<dbReference type="AlphaFoldDB" id="A0AAV3TER8"/>
<keyword evidence="4" id="KW-1185">Reference proteome</keyword>
<evidence type="ECO:0000313" key="3">
    <source>
        <dbReference type="EMBL" id="GAA0681857.1"/>
    </source>
</evidence>
<protein>
    <recommendedName>
        <fullName evidence="2">UspA domain-containing protein</fullName>
    </recommendedName>
</protein>
<evidence type="ECO:0000256" key="1">
    <source>
        <dbReference type="ARBA" id="ARBA00008791"/>
    </source>
</evidence>
<sequence>MAIETVLLAVNDEDDERIERMIDVVLDVAKPLDATVVIAHVIPEDHEELSTSSVPLAGSSAPYILSDDEYADLLDEYPLEEYDVDDVVAHQKTVQSAVDRLADTGVDYQIRGAVGEPGDGIVALADEVAADRVVVSGRHRSPTDKVIFGSVAQSVLLKSPAPVTFVRDN</sequence>
<dbReference type="PANTHER" id="PTHR46268:SF6">
    <property type="entry name" value="UNIVERSAL STRESS PROTEIN UP12"/>
    <property type="match status" value="1"/>
</dbReference>